<dbReference type="AlphaFoldDB" id="A0A397U9Q2"/>
<dbReference type="Pfam" id="PF07714">
    <property type="entry name" value="PK_Tyr_Ser-Thr"/>
    <property type="match status" value="1"/>
</dbReference>
<dbReference type="InterPro" id="IPR011009">
    <property type="entry name" value="Kinase-like_dom_sf"/>
</dbReference>
<dbReference type="GO" id="GO:0005524">
    <property type="term" value="F:ATP binding"/>
    <property type="evidence" value="ECO:0007669"/>
    <property type="project" value="InterPro"/>
</dbReference>
<dbReference type="GO" id="GO:0004672">
    <property type="term" value="F:protein kinase activity"/>
    <property type="evidence" value="ECO:0007669"/>
    <property type="project" value="InterPro"/>
</dbReference>
<dbReference type="STRING" id="44941.A0A397U9Q2"/>
<comment type="caution">
    <text evidence="2">The sequence shown here is derived from an EMBL/GenBank/DDBJ whole genome shotgun (WGS) entry which is preliminary data.</text>
</comment>
<dbReference type="EMBL" id="QKWP01002268">
    <property type="protein sequence ID" value="RIB04033.1"/>
    <property type="molecule type" value="Genomic_DNA"/>
</dbReference>
<name>A0A397U9Q2_9GLOM</name>
<dbReference type="OrthoDB" id="10261027at2759"/>
<protein>
    <recommendedName>
        <fullName evidence="1">Protein kinase domain-containing protein</fullName>
    </recommendedName>
</protein>
<evidence type="ECO:0000313" key="3">
    <source>
        <dbReference type="Proteomes" id="UP000266673"/>
    </source>
</evidence>
<dbReference type="InterPro" id="IPR001245">
    <property type="entry name" value="Ser-Thr/Tyr_kinase_cat_dom"/>
</dbReference>
<dbReference type="PROSITE" id="PS50011">
    <property type="entry name" value="PROTEIN_KINASE_DOM"/>
    <property type="match status" value="1"/>
</dbReference>
<dbReference type="InterPro" id="IPR000719">
    <property type="entry name" value="Prot_kinase_dom"/>
</dbReference>
<feature type="domain" description="Protein kinase" evidence="1">
    <location>
        <begin position="1"/>
        <end position="119"/>
    </location>
</feature>
<accession>A0A397U9Q2</accession>
<evidence type="ECO:0000259" key="1">
    <source>
        <dbReference type="PROSITE" id="PS50011"/>
    </source>
</evidence>
<sequence>MQFRLMGSYLEVYGITQNTINDEYLMVFQYANKGSLREFLLSNFRELNWKSKLEQLVDISENLIKLHEAEYIHRDFHSGNILQNQYIDGYLISYIADLGLSRKKDESDLDDSIYGARSV</sequence>
<proteinExistence type="predicted"/>
<dbReference type="SUPFAM" id="SSF56112">
    <property type="entry name" value="Protein kinase-like (PK-like)"/>
    <property type="match status" value="1"/>
</dbReference>
<organism evidence="2 3">
    <name type="scientific">Gigaspora rosea</name>
    <dbReference type="NCBI Taxonomy" id="44941"/>
    <lineage>
        <taxon>Eukaryota</taxon>
        <taxon>Fungi</taxon>
        <taxon>Fungi incertae sedis</taxon>
        <taxon>Mucoromycota</taxon>
        <taxon>Glomeromycotina</taxon>
        <taxon>Glomeromycetes</taxon>
        <taxon>Diversisporales</taxon>
        <taxon>Gigasporaceae</taxon>
        <taxon>Gigaspora</taxon>
    </lineage>
</organism>
<feature type="non-terminal residue" evidence="2">
    <location>
        <position position="119"/>
    </location>
</feature>
<dbReference type="Gene3D" id="1.10.510.10">
    <property type="entry name" value="Transferase(Phosphotransferase) domain 1"/>
    <property type="match status" value="1"/>
</dbReference>
<dbReference type="Proteomes" id="UP000266673">
    <property type="component" value="Unassembled WGS sequence"/>
</dbReference>
<reference evidence="2 3" key="1">
    <citation type="submission" date="2018-06" db="EMBL/GenBank/DDBJ databases">
        <title>Comparative genomics reveals the genomic features of Rhizophagus irregularis, R. cerebriforme, R. diaphanum and Gigaspora rosea, and their symbiotic lifestyle signature.</title>
        <authorList>
            <person name="Morin E."/>
            <person name="San Clemente H."/>
            <person name="Chen E.C.H."/>
            <person name="De La Providencia I."/>
            <person name="Hainaut M."/>
            <person name="Kuo A."/>
            <person name="Kohler A."/>
            <person name="Murat C."/>
            <person name="Tang N."/>
            <person name="Roy S."/>
            <person name="Loubradou J."/>
            <person name="Henrissat B."/>
            <person name="Grigoriev I.V."/>
            <person name="Corradi N."/>
            <person name="Roux C."/>
            <person name="Martin F.M."/>
        </authorList>
    </citation>
    <scope>NUCLEOTIDE SEQUENCE [LARGE SCALE GENOMIC DNA]</scope>
    <source>
        <strain evidence="2 3">DAOM 194757</strain>
    </source>
</reference>
<keyword evidence="3" id="KW-1185">Reference proteome</keyword>
<gene>
    <name evidence="2" type="ORF">C2G38_2121591</name>
</gene>
<evidence type="ECO:0000313" key="2">
    <source>
        <dbReference type="EMBL" id="RIB04033.1"/>
    </source>
</evidence>